<dbReference type="Gene3D" id="1.10.540.10">
    <property type="entry name" value="Acyl-CoA dehydrogenase/oxidase, N-terminal domain"/>
    <property type="match status" value="1"/>
</dbReference>
<dbReference type="FunFam" id="2.40.110.10:FF:000002">
    <property type="entry name" value="Acyl-CoA dehydrogenase fadE12"/>
    <property type="match status" value="1"/>
</dbReference>
<dbReference type="EMBL" id="PSNY01000007">
    <property type="protein sequence ID" value="PPE70199.1"/>
    <property type="molecule type" value="Genomic_DNA"/>
</dbReference>
<evidence type="ECO:0000313" key="12">
    <source>
        <dbReference type="Proteomes" id="UP000294772"/>
    </source>
</evidence>
<evidence type="ECO:0000313" key="11">
    <source>
        <dbReference type="Proteomes" id="UP000239406"/>
    </source>
</evidence>
<dbReference type="FunFam" id="1.10.540.10:FF:000002">
    <property type="entry name" value="Acyl-CoA dehydrogenase FadE19"/>
    <property type="match status" value="1"/>
</dbReference>
<dbReference type="Proteomes" id="UP000239406">
    <property type="component" value="Unassembled WGS sequence"/>
</dbReference>
<dbReference type="InterPro" id="IPR006091">
    <property type="entry name" value="Acyl-CoA_Oxase/DH_mid-dom"/>
</dbReference>
<evidence type="ECO:0000256" key="2">
    <source>
        <dbReference type="ARBA" id="ARBA00009347"/>
    </source>
</evidence>
<gene>
    <name evidence="9" type="ORF">C1702_08045</name>
    <name evidence="10" type="ORF">EV676_103177</name>
</gene>
<dbReference type="InterPro" id="IPR013786">
    <property type="entry name" value="AcylCoA_DH/ox_N"/>
</dbReference>
<dbReference type="Gene3D" id="1.20.140.10">
    <property type="entry name" value="Butyryl-CoA Dehydrogenase, subunit A, domain 3"/>
    <property type="match status" value="1"/>
</dbReference>
<reference evidence="10 12" key="2">
    <citation type="submission" date="2019-03" db="EMBL/GenBank/DDBJ databases">
        <title>Genomic Encyclopedia of Type Strains, Phase IV (KMG-IV): sequencing the most valuable type-strain genomes for metagenomic binning, comparative biology and taxonomic classification.</title>
        <authorList>
            <person name="Goeker M."/>
        </authorList>
    </citation>
    <scope>NUCLEOTIDE SEQUENCE [LARGE SCALE GENOMIC DNA]</scope>
    <source>
        <strain evidence="10 12">DSM 15264</strain>
    </source>
</reference>
<feature type="domain" description="Acyl-CoA oxidase/dehydrogenase middle" evidence="7">
    <location>
        <begin position="121"/>
        <end position="219"/>
    </location>
</feature>
<dbReference type="Gene3D" id="2.40.110.10">
    <property type="entry name" value="Butyryl-CoA Dehydrogenase, subunit A, domain 2"/>
    <property type="match status" value="1"/>
</dbReference>
<dbReference type="OrthoDB" id="7807987at2"/>
<dbReference type="PANTHER" id="PTHR43884">
    <property type="entry name" value="ACYL-COA DEHYDROGENASE"/>
    <property type="match status" value="1"/>
</dbReference>
<dbReference type="InterPro" id="IPR006089">
    <property type="entry name" value="Acyl-CoA_DH_CS"/>
</dbReference>
<reference evidence="9 11" key="1">
    <citation type="submission" date="2018-02" db="EMBL/GenBank/DDBJ databases">
        <title>Reclassifiation of [Polyangium] brachysporum DSM 7029 as Guopingzhaonella breviflexa gen. nov., sp. nov., a member of the family Comamonadaceae.</title>
        <authorList>
            <person name="Tang B."/>
        </authorList>
    </citation>
    <scope>NUCLEOTIDE SEQUENCE [LARGE SCALE GENOMIC DNA]</scope>
    <source>
        <strain evidence="9 11">DSM 15344</strain>
    </source>
</reference>
<dbReference type="RefSeq" id="WP_104357174.1">
    <property type="nucleotide sequence ID" value="NZ_CALFFA010000006.1"/>
</dbReference>
<dbReference type="Pfam" id="PF00441">
    <property type="entry name" value="Acyl-CoA_dh_1"/>
    <property type="match status" value="1"/>
</dbReference>
<dbReference type="SUPFAM" id="SSF56645">
    <property type="entry name" value="Acyl-CoA dehydrogenase NM domain-like"/>
    <property type="match status" value="1"/>
</dbReference>
<dbReference type="PROSITE" id="PS00073">
    <property type="entry name" value="ACYL_COA_DH_2"/>
    <property type="match status" value="1"/>
</dbReference>
<sequence>MDFVLTPDQRRLQDLVAEFAREEVEPRAEQLDRDGVFPVDLFRKVGQLGITAIPFSPEYGGMGLGVFDMALAIEQLAIADQSLAVTTMVSVAAGLIVQRFGTPEQKARYLPALIKGEALAALAGTEPQAGSDTASFTTRAKRVPEGWCINGQKAYITNAGTEISSFALTLAATNEPDAERKSFTLFIVPKDAKGYTQGEPYRKMGWRSSDTRPLYFDDCVVPDSAVVGNINEGRYLMHKGYQQARVFLAHCSLGLAEAALRRSVAYANERKAFGATIGRLQMIQEMVAQMAVKVDAARLLAYRAAWMGDQGIDCQRELAMAKYYCTEIGTQVADTAIQVHGGWGYMDDCPVSRYYRDNRVCTIGDGSSQIQQLLIARSLGLDVRFGS</sequence>
<proteinExistence type="inferred from homology"/>
<keyword evidence="5" id="KW-0560">Oxidoreductase</keyword>
<dbReference type="Pfam" id="PF02771">
    <property type="entry name" value="Acyl-CoA_dh_N"/>
    <property type="match status" value="1"/>
</dbReference>
<dbReference type="InterPro" id="IPR009100">
    <property type="entry name" value="AcylCoA_DH/oxidase_NM_dom_sf"/>
</dbReference>
<comment type="caution">
    <text evidence="9">The sequence shown here is derived from an EMBL/GenBank/DDBJ whole genome shotgun (WGS) entry which is preliminary data.</text>
</comment>
<evidence type="ECO:0000259" key="6">
    <source>
        <dbReference type="Pfam" id="PF00441"/>
    </source>
</evidence>
<dbReference type="SUPFAM" id="SSF47203">
    <property type="entry name" value="Acyl-CoA dehydrogenase C-terminal domain-like"/>
    <property type="match status" value="1"/>
</dbReference>
<protein>
    <submittedName>
        <fullName evidence="9 10">Acyl-CoA dehydrogenase</fullName>
    </submittedName>
</protein>
<dbReference type="GO" id="GO:0003995">
    <property type="term" value="F:acyl-CoA dehydrogenase activity"/>
    <property type="evidence" value="ECO:0007669"/>
    <property type="project" value="InterPro"/>
</dbReference>
<evidence type="ECO:0000256" key="5">
    <source>
        <dbReference type="ARBA" id="ARBA00023002"/>
    </source>
</evidence>
<dbReference type="InterPro" id="IPR046373">
    <property type="entry name" value="Acyl-CoA_Oxase/DH_mid-dom_sf"/>
</dbReference>
<keyword evidence="11" id="KW-1185">Reference proteome</keyword>
<name>A0A2S5T5I3_9BURK</name>
<evidence type="ECO:0000313" key="10">
    <source>
        <dbReference type="EMBL" id="TCP08144.1"/>
    </source>
</evidence>
<evidence type="ECO:0000259" key="8">
    <source>
        <dbReference type="Pfam" id="PF02771"/>
    </source>
</evidence>
<dbReference type="InterPro" id="IPR009075">
    <property type="entry name" value="AcylCo_DH/oxidase_C"/>
</dbReference>
<keyword evidence="4" id="KW-0274">FAD</keyword>
<dbReference type="AlphaFoldDB" id="A0A2S5T5I3"/>
<dbReference type="FunFam" id="1.20.140.10:FF:000001">
    <property type="entry name" value="Acyl-CoA dehydrogenase"/>
    <property type="match status" value="1"/>
</dbReference>
<evidence type="ECO:0000256" key="4">
    <source>
        <dbReference type="ARBA" id="ARBA00022827"/>
    </source>
</evidence>
<accession>A0A2S5T5I3</accession>
<feature type="domain" description="Acyl-CoA dehydrogenase/oxidase C-terminal" evidence="6">
    <location>
        <begin position="231"/>
        <end position="379"/>
    </location>
</feature>
<dbReference type="EMBL" id="SLXF01000003">
    <property type="protein sequence ID" value="TCP08144.1"/>
    <property type="molecule type" value="Genomic_DNA"/>
</dbReference>
<dbReference type="InterPro" id="IPR037069">
    <property type="entry name" value="AcylCoA_DH/ox_N_sf"/>
</dbReference>
<evidence type="ECO:0000256" key="1">
    <source>
        <dbReference type="ARBA" id="ARBA00001974"/>
    </source>
</evidence>
<comment type="cofactor">
    <cofactor evidence="1">
        <name>FAD</name>
        <dbReference type="ChEBI" id="CHEBI:57692"/>
    </cofactor>
</comment>
<evidence type="ECO:0000256" key="3">
    <source>
        <dbReference type="ARBA" id="ARBA00022630"/>
    </source>
</evidence>
<dbReference type="GO" id="GO:0050660">
    <property type="term" value="F:flavin adenine dinucleotide binding"/>
    <property type="evidence" value="ECO:0007669"/>
    <property type="project" value="InterPro"/>
</dbReference>
<comment type="similarity">
    <text evidence="2">Belongs to the acyl-CoA dehydrogenase family.</text>
</comment>
<dbReference type="PIRSF" id="PIRSF016578">
    <property type="entry name" value="HsaA"/>
    <property type="match status" value="1"/>
</dbReference>
<feature type="domain" description="Acyl-CoA dehydrogenase/oxidase N-terminal" evidence="8">
    <location>
        <begin position="6"/>
        <end position="117"/>
    </location>
</feature>
<keyword evidence="3" id="KW-0285">Flavoprotein</keyword>
<evidence type="ECO:0000313" key="9">
    <source>
        <dbReference type="EMBL" id="PPE70199.1"/>
    </source>
</evidence>
<evidence type="ECO:0000259" key="7">
    <source>
        <dbReference type="Pfam" id="PF02770"/>
    </source>
</evidence>
<dbReference type="Proteomes" id="UP000294772">
    <property type="component" value="Unassembled WGS sequence"/>
</dbReference>
<dbReference type="PANTHER" id="PTHR43884:SF12">
    <property type="entry name" value="ISOVALERYL-COA DEHYDROGENASE, MITOCHONDRIAL-RELATED"/>
    <property type="match status" value="1"/>
</dbReference>
<organism evidence="9 11">
    <name type="scientific">Caldimonas thermodepolymerans</name>
    <dbReference type="NCBI Taxonomy" id="215580"/>
    <lineage>
        <taxon>Bacteria</taxon>
        <taxon>Pseudomonadati</taxon>
        <taxon>Pseudomonadota</taxon>
        <taxon>Betaproteobacteria</taxon>
        <taxon>Burkholderiales</taxon>
        <taxon>Sphaerotilaceae</taxon>
        <taxon>Caldimonas</taxon>
    </lineage>
</organism>
<dbReference type="InterPro" id="IPR036250">
    <property type="entry name" value="AcylCo_DH-like_C"/>
</dbReference>
<dbReference type="Pfam" id="PF02770">
    <property type="entry name" value="Acyl-CoA_dh_M"/>
    <property type="match status" value="1"/>
</dbReference>